<feature type="transmembrane region" description="Helical" evidence="1">
    <location>
        <begin position="105"/>
        <end position="125"/>
    </location>
</feature>
<evidence type="ECO:0000313" key="3">
    <source>
        <dbReference type="Proteomes" id="UP000800093"/>
    </source>
</evidence>
<dbReference type="Proteomes" id="UP000800093">
    <property type="component" value="Unassembled WGS sequence"/>
</dbReference>
<reference evidence="3" key="1">
    <citation type="journal article" date="2020" name="Stud. Mycol.">
        <title>101 Dothideomycetes genomes: A test case for predicting lifestyles and emergence of pathogens.</title>
        <authorList>
            <person name="Haridas S."/>
            <person name="Albert R."/>
            <person name="Binder M."/>
            <person name="Bloem J."/>
            <person name="LaButti K."/>
            <person name="Salamov A."/>
            <person name="Andreopoulos B."/>
            <person name="Baker S."/>
            <person name="Barry K."/>
            <person name="Bills G."/>
            <person name="Bluhm B."/>
            <person name="Cannon C."/>
            <person name="Castanera R."/>
            <person name="Culley D."/>
            <person name="Daum C."/>
            <person name="Ezra D."/>
            <person name="Gonzalez J."/>
            <person name="Henrissat B."/>
            <person name="Kuo A."/>
            <person name="Liang C."/>
            <person name="Lipzen A."/>
            <person name="Lutzoni F."/>
            <person name="Magnuson J."/>
            <person name="Mondo S."/>
            <person name="Nolan M."/>
            <person name="Ohm R."/>
            <person name="Pangilinan J."/>
            <person name="Park H.-J."/>
            <person name="Ramirez L."/>
            <person name="Alfaro M."/>
            <person name="Sun H."/>
            <person name="Tritt A."/>
            <person name="Yoshinaga Y."/>
            <person name="Zwiers L.-H."/>
            <person name="Turgeon B."/>
            <person name="Goodwin S."/>
            <person name="Spatafora J."/>
            <person name="Crous P."/>
            <person name="Grigoriev I."/>
        </authorList>
    </citation>
    <scope>NUCLEOTIDE SEQUENCE [LARGE SCALE GENOMIC DNA]</scope>
    <source>
        <strain evidence="3">CBS 304.66</strain>
    </source>
</reference>
<accession>A0A9P4K0J7</accession>
<evidence type="ECO:0000313" key="2">
    <source>
        <dbReference type="EMBL" id="KAF2259891.1"/>
    </source>
</evidence>
<keyword evidence="3" id="KW-1185">Reference proteome</keyword>
<comment type="caution">
    <text evidence="2">The sequence shown here is derived from an EMBL/GenBank/DDBJ whole genome shotgun (WGS) entry which is preliminary data.</text>
</comment>
<feature type="transmembrane region" description="Helical" evidence="1">
    <location>
        <begin position="55"/>
        <end position="73"/>
    </location>
</feature>
<dbReference type="OrthoDB" id="3788275at2759"/>
<protein>
    <submittedName>
        <fullName evidence="2">Uncharacterized protein</fullName>
    </submittedName>
</protein>
<dbReference type="AlphaFoldDB" id="A0A9P4K0J7"/>
<sequence>MAYADDYTTLKYFILFTAVIAFYAYFTLLLYPPFIRKNYTSSYQPQFSNLAARSLGAWFLLSAVTRAGAWYFWAERGWYDACMVSLAVPLWHYGIEHLVFGSVTWGQILMAYGIDGGGLVWMMAVRKGVLRL</sequence>
<keyword evidence="1" id="KW-1133">Transmembrane helix</keyword>
<proteinExistence type="predicted"/>
<name>A0A9P4K0J7_9PLEO</name>
<organism evidence="2 3">
    <name type="scientific">Lojkania enalia</name>
    <dbReference type="NCBI Taxonomy" id="147567"/>
    <lineage>
        <taxon>Eukaryota</taxon>
        <taxon>Fungi</taxon>
        <taxon>Dikarya</taxon>
        <taxon>Ascomycota</taxon>
        <taxon>Pezizomycotina</taxon>
        <taxon>Dothideomycetes</taxon>
        <taxon>Pleosporomycetidae</taxon>
        <taxon>Pleosporales</taxon>
        <taxon>Pleosporales incertae sedis</taxon>
        <taxon>Lojkania</taxon>
    </lineage>
</organism>
<dbReference type="EMBL" id="ML986695">
    <property type="protein sequence ID" value="KAF2259891.1"/>
    <property type="molecule type" value="Genomic_DNA"/>
</dbReference>
<dbReference type="InterPro" id="IPR005352">
    <property type="entry name" value="Erg28"/>
</dbReference>
<dbReference type="Pfam" id="PF03694">
    <property type="entry name" value="Erg28"/>
    <property type="match status" value="1"/>
</dbReference>
<gene>
    <name evidence="2" type="ORF">CC78DRAFT_536733</name>
</gene>
<evidence type="ECO:0000256" key="1">
    <source>
        <dbReference type="SAM" id="Phobius"/>
    </source>
</evidence>
<feature type="transmembrane region" description="Helical" evidence="1">
    <location>
        <begin position="12"/>
        <end position="34"/>
    </location>
</feature>
<keyword evidence="1" id="KW-0472">Membrane</keyword>
<keyword evidence="1" id="KW-0812">Transmembrane</keyword>
<dbReference type="GO" id="GO:0016020">
    <property type="term" value="C:membrane"/>
    <property type="evidence" value="ECO:0007669"/>
    <property type="project" value="InterPro"/>
</dbReference>